<evidence type="ECO:0000256" key="2">
    <source>
        <dbReference type="ARBA" id="ARBA00011748"/>
    </source>
</evidence>
<dbReference type="Gene3D" id="1.10.10.60">
    <property type="entry name" value="Homeodomain-like"/>
    <property type="match status" value="1"/>
</dbReference>
<comment type="similarity">
    <text evidence="1">Belongs to the stanniocalcin family.</text>
</comment>
<evidence type="ECO:0000313" key="6">
    <source>
        <dbReference type="EMBL" id="GMT01412.1"/>
    </source>
</evidence>
<evidence type="ECO:0000256" key="1">
    <source>
        <dbReference type="ARBA" id="ARBA00008693"/>
    </source>
</evidence>
<dbReference type="EMBL" id="BTSX01000005">
    <property type="protein sequence ID" value="GMT01412.1"/>
    <property type="molecule type" value="Genomic_DNA"/>
</dbReference>
<dbReference type="GO" id="GO:0006874">
    <property type="term" value="P:intracellular calcium ion homeostasis"/>
    <property type="evidence" value="ECO:0007669"/>
    <property type="project" value="TreeGrafter"/>
</dbReference>
<sequence length="202" mass="23502">RISIGEVSVNEASRKFNVPRTTLHQHIKALRCLVPRADETVTIDGVTVPKSITILTQMFTKGKLDYSKARPFIGTRDELREKIFSIIKTLNFRGNIENLVECIIRVYMARDCTARQACQNYKIGETALRFYVKAVRIFIKKWQKWYRNDLVDVFHLCVQVSTDVKADNGRLEPPQLLPVPPKKMMNEYEMKIEEMKEEPIEP</sequence>
<dbReference type="Pfam" id="PF05225">
    <property type="entry name" value="HTH_psq"/>
    <property type="match status" value="1"/>
</dbReference>
<dbReference type="PANTHER" id="PTHR11245:SF6">
    <property type="entry name" value="DUF19 DOMAIN-CONTAINING PROTEIN"/>
    <property type="match status" value="1"/>
</dbReference>
<gene>
    <name evidence="6" type="ORF">PENTCL1PPCAC_23586</name>
</gene>
<dbReference type="Proteomes" id="UP001432027">
    <property type="component" value="Unassembled WGS sequence"/>
</dbReference>
<keyword evidence="3" id="KW-0372">Hormone</keyword>
<reference evidence="6" key="1">
    <citation type="submission" date="2023-10" db="EMBL/GenBank/DDBJ databases">
        <title>Genome assembly of Pristionchus species.</title>
        <authorList>
            <person name="Yoshida K."/>
            <person name="Sommer R.J."/>
        </authorList>
    </citation>
    <scope>NUCLEOTIDE SEQUENCE</scope>
    <source>
        <strain evidence="6">RS0144</strain>
    </source>
</reference>
<feature type="non-terminal residue" evidence="6">
    <location>
        <position position="1"/>
    </location>
</feature>
<name>A0AAV5U4I5_9BILA</name>
<evidence type="ECO:0000259" key="5">
    <source>
        <dbReference type="Pfam" id="PF05225"/>
    </source>
</evidence>
<comment type="subunit">
    <text evidence="2">Homodimer; disulfide-linked.</text>
</comment>
<comment type="caution">
    <text evidence="6">The sequence shown here is derived from an EMBL/GenBank/DDBJ whole genome shotgun (WGS) entry which is preliminary data.</text>
</comment>
<dbReference type="PANTHER" id="PTHR11245">
    <property type="entry name" value="STANNIOCALCIN"/>
    <property type="match status" value="1"/>
</dbReference>
<dbReference type="AlphaFoldDB" id="A0AAV5U4I5"/>
<protein>
    <recommendedName>
        <fullName evidence="5">HTH psq-type domain-containing protein</fullName>
    </recommendedName>
</protein>
<dbReference type="InterPro" id="IPR004978">
    <property type="entry name" value="Stanniocalcin"/>
</dbReference>
<feature type="domain" description="HTH psq-type" evidence="5">
    <location>
        <begin position="5"/>
        <end position="28"/>
    </location>
</feature>
<accession>A0AAV5U4I5</accession>
<dbReference type="InterPro" id="IPR007889">
    <property type="entry name" value="HTH_Psq"/>
</dbReference>
<dbReference type="GO" id="GO:0005179">
    <property type="term" value="F:hormone activity"/>
    <property type="evidence" value="ECO:0007669"/>
    <property type="project" value="UniProtKB-KW"/>
</dbReference>
<dbReference type="GO" id="GO:0003677">
    <property type="term" value="F:DNA binding"/>
    <property type="evidence" value="ECO:0007669"/>
    <property type="project" value="InterPro"/>
</dbReference>
<proteinExistence type="inferred from homology"/>
<dbReference type="GO" id="GO:0005615">
    <property type="term" value="C:extracellular space"/>
    <property type="evidence" value="ECO:0007669"/>
    <property type="project" value="TreeGrafter"/>
</dbReference>
<evidence type="ECO:0000256" key="3">
    <source>
        <dbReference type="ARBA" id="ARBA00022702"/>
    </source>
</evidence>
<feature type="non-terminal residue" evidence="6">
    <location>
        <position position="202"/>
    </location>
</feature>
<organism evidence="6 7">
    <name type="scientific">Pristionchus entomophagus</name>
    <dbReference type="NCBI Taxonomy" id="358040"/>
    <lineage>
        <taxon>Eukaryota</taxon>
        <taxon>Metazoa</taxon>
        <taxon>Ecdysozoa</taxon>
        <taxon>Nematoda</taxon>
        <taxon>Chromadorea</taxon>
        <taxon>Rhabditida</taxon>
        <taxon>Rhabditina</taxon>
        <taxon>Diplogasteromorpha</taxon>
        <taxon>Diplogasteroidea</taxon>
        <taxon>Neodiplogasteridae</taxon>
        <taxon>Pristionchus</taxon>
    </lineage>
</organism>
<keyword evidence="4" id="KW-1015">Disulfide bond</keyword>
<evidence type="ECO:0000256" key="4">
    <source>
        <dbReference type="ARBA" id="ARBA00023157"/>
    </source>
</evidence>
<evidence type="ECO:0000313" key="7">
    <source>
        <dbReference type="Proteomes" id="UP001432027"/>
    </source>
</evidence>
<keyword evidence="7" id="KW-1185">Reference proteome</keyword>